<dbReference type="PATRIC" id="fig|1348663.4.peg.3386"/>
<comment type="caution">
    <text evidence="1">The sequence shown here is derived from an EMBL/GenBank/DDBJ whole genome shotgun (WGS) entry which is preliminary data.</text>
</comment>
<reference evidence="1 2" key="1">
    <citation type="submission" date="2014-05" db="EMBL/GenBank/DDBJ databases">
        <title>Draft Genome Sequence of Kitasatospora cheerisanensis KCTC 2395.</title>
        <authorList>
            <person name="Nam D.H."/>
        </authorList>
    </citation>
    <scope>NUCLEOTIDE SEQUENCE [LARGE SCALE GENOMIC DNA]</scope>
    <source>
        <strain evidence="1 2">KCTC 2395</strain>
    </source>
</reference>
<accession>A0A066Z3B5</accession>
<dbReference type="Proteomes" id="UP000027178">
    <property type="component" value="Unassembled WGS sequence"/>
</dbReference>
<name>A0A066Z3B5_9ACTN</name>
<keyword evidence="2" id="KW-1185">Reference proteome</keyword>
<dbReference type="EMBL" id="JNBY01000091">
    <property type="protein sequence ID" value="KDN84655.1"/>
    <property type="molecule type" value="Genomic_DNA"/>
</dbReference>
<sequence length="55" mass="5323">MTSSVLAALLLGGEAADSLPLLIVCAVAAFLTATLVHRAAGDQSQGRSAPAGTTG</sequence>
<evidence type="ECO:0000313" key="1">
    <source>
        <dbReference type="EMBL" id="KDN84655.1"/>
    </source>
</evidence>
<dbReference type="AlphaFoldDB" id="A0A066Z3B5"/>
<evidence type="ECO:0000313" key="2">
    <source>
        <dbReference type="Proteomes" id="UP000027178"/>
    </source>
</evidence>
<organism evidence="1 2">
    <name type="scientific">Kitasatospora cheerisanensis KCTC 2395</name>
    <dbReference type="NCBI Taxonomy" id="1348663"/>
    <lineage>
        <taxon>Bacteria</taxon>
        <taxon>Bacillati</taxon>
        <taxon>Actinomycetota</taxon>
        <taxon>Actinomycetes</taxon>
        <taxon>Kitasatosporales</taxon>
        <taxon>Streptomycetaceae</taxon>
        <taxon>Kitasatospora</taxon>
    </lineage>
</organism>
<dbReference type="HOGENOM" id="CLU_3026252_0_0_11"/>
<protein>
    <submittedName>
        <fullName evidence="1">Uncharacterized protein</fullName>
    </submittedName>
</protein>
<gene>
    <name evidence="1" type="ORF">KCH_35200</name>
</gene>
<proteinExistence type="predicted"/>